<dbReference type="Gene3D" id="3.40.1280.10">
    <property type="match status" value="1"/>
</dbReference>
<protein>
    <submittedName>
        <fullName evidence="6">tRNA/rRNA methyltransferase</fullName>
    </submittedName>
</protein>
<evidence type="ECO:0000256" key="2">
    <source>
        <dbReference type="ARBA" id="ARBA00022603"/>
    </source>
</evidence>
<dbReference type="InterPro" id="IPR004384">
    <property type="entry name" value="RNA_MeTrfase_TrmJ/LasT"/>
</dbReference>
<comment type="similarity">
    <text evidence="1">Belongs to the class IV-like SAM-binding methyltransferase superfamily. RNA methyltransferase TrmH family.</text>
</comment>
<dbReference type="GO" id="GO:0002128">
    <property type="term" value="P:tRNA nucleoside ribose methylation"/>
    <property type="evidence" value="ECO:0007669"/>
    <property type="project" value="TreeGrafter"/>
</dbReference>
<dbReference type="PANTHER" id="PTHR42786">
    <property type="entry name" value="TRNA/RRNA METHYLTRANSFERASE"/>
    <property type="match status" value="1"/>
</dbReference>
<sequence length="259" mass="28067">MEKTSEHRHPMTTASPAPGPIVILVRPQLGENIGMAARAMLNGGLTEMRLVRPRDGWPNEAAWAAASGADRVLDEAKLYATVAEAIADLNHVYATTARSRAQAKPIVTARQAGAELRDLISDSRRCGVLFGPERAGLENDEVAAADTVLTVPLNPDFTSLNLAQAVLLLAYEWYQAGDQTPGRYLAGGADVPAPKAEFENFMDRLVAHLERGGFMTEPQLRHTVTRNLRNLFQRAAPTEQELRTLHGAVKALTKAGTPE</sequence>
<dbReference type="GO" id="GO:0003723">
    <property type="term" value="F:RNA binding"/>
    <property type="evidence" value="ECO:0007669"/>
    <property type="project" value="InterPro"/>
</dbReference>
<dbReference type="GO" id="GO:0008173">
    <property type="term" value="F:RNA methyltransferase activity"/>
    <property type="evidence" value="ECO:0007669"/>
    <property type="project" value="InterPro"/>
</dbReference>
<comment type="caution">
    <text evidence="6">The sequence shown here is derived from an EMBL/GenBank/DDBJ whole genome shotgun (WGS) entry which is preliminary data.</text>
</comment>
<feature type="domain" description="tRNA/rRNA methyltransferase SpoU type" evidence="5">
    <location>
        <begin position="21"/>
        <end position="171"/>
    </location>
</feature>
<organism evidence="6 7">
    <name type="scientific">Oceanibaculum indicum</name>
    <dbReference type="NCBI Taxonomy" id="526216"/>
    <lineage>
        <taxon>Bacteria</taxon>
        <taxon>Pseudomonadati</taxon>
        <taxon>Pseudomonadota</taxon>
        <taxon>Alphaproteobacteria</taxon>
        <taxon>Rhodospirillales</taxon>
        <taxon>Oceanibaculaceae</taxon>
        <taxon>Oceanibaculum</taxon>
    </lineage>
</organism>
<evidence type="ECO:0000313" key="7">
    <source>
        <dbReference type="Proteomes" id="UP000277424"/>
    </source>
</evidence>
<dbReference type="GO" id="GO:0005829">
    <property type="term" value="C:cytosol"/>
    <property type="evidence" value="ECO:0007669"/>
    <property type="project" value="TreeGrafter"/>
</dbReference>
<evidence type="ECO:0000256" key="3">
    <source>
        <dbReference type="ARBA" id="ARBA00022679"/>
    </source>
</evidence>
<keyword evidence="3 6" id="KW-0808">Transferase</keyword>
<dbReference type="InterPro" id="IPR029028">
    <property type="entry name" value="Alpha/beta_knot_MTases"/>
</dbReference>
<dbReference type="PIRSF" id="PIRSF004808">
    <property type="entry name" value="LasT"/>
    <property type="match status" value="1"/>
</dbReference>
<keyword evidence="4" id="KW-0949">S-adenosyl-L-methionine</keyword>
<dbReference type="OrthoDB" id="9806346at2"/>
<dbReference type="InterPro" id="IPR001537">
    <property type="entry name" value="SpoU_MeTrfase"/>
</dbReference>
<dbReference type="Proteomes" id="UP000277424">
    <property type="component" value="Unassembled WGS sequence"/>
</dbReference>
<dbReference type="CDD" id="cd18093">
    <property type="entry name" value="SpoU-like_TrmJ"/>
    <property type="match status" value="1"/>
</dbReference>
<dbReference type="AlphaFoldDB" id="A0A420WH06"/>
<dbReference type="Gene3D" id="1.10.8.590">
    <property type="match status" value="1"/>
</dbReference>
<reference evidence="6 7" key="1">
    <citation type="submission" date="2018-10" db="EMBL/GenBank/DDBJ databases">
        <title>Comparative analysis of microorganisms from saline springs in Andes Mountain Range, Colombia.</title>
        <authorList>
            <person name="Rubin E."/>
        </authorList>
    </citation>
    <scope>NUCLEOTIDE SEQUENCE [LARGE SCALE GENOMIC DNA]</scope>
    <source>
        <strain evidence="6 7">USBA 36</strain>
    </source>
</reference>
<dbReference type="SUPFAM" id="SSF75217">
    <property type="entry name" value="alpha/beta knot"/>
    <property type="match status" value="1"/>
</dbReference>
<evidence type="ECO:0000256" key="4">
    <source>
        <dbReference type="ARBA" id="ARBA00022691"/>
    </source>
</evidence>
<proteinExistence type="inferred from homology"/>
<evidence type="ECO:0000256" key="1">
    <source>
        <dbReference type="ARBA" id="ARBA00007228"/>
    </source>
</evidence>
<gene>
    <name evidence="6" type="ORF">BCL74_2171</name>
</gene>
<dbReference type="EMBL" id="RBIG01000002">
    <property type="protein sequence ID" value="RKQ70229.1"/>
    <property type="molecule type" value="Genomic_DNA"/>
</dbReference>
<evidence type="ECO:0000259" key="5">
    <source>
        <dbReference type="Pfam" id="PF00588"/>
    </source>
</evidence>
<dbReference type="PANTHER" id="PTHR42786:SF7">
    <property type="entry name" value="TRNA_RRNA METHYLTRANSFERASE SPOU TYPE DOMAIN-CONTAINING PROTEIN"/>
    <property type="match status" value="1"/>
</dbReference>
<keyword evidence="2 6" id="KW-0489">Methyltransferase</keyword>
<dbReference type="Pfam" id="PF00588">
    <property type="entry name" value="SpoU_methylase"/>
    <property type="match status" value="1"/>
</dbReference>
<dbReference type="InterPro" id="IPR029026">
    <property type="entry name" value="tRNA_m1G_MTases_N"/>
</dbReference>
<name>A0A420WH06_9PROT</name>
<accession>A0A420WH06</accession>
<evidence type="ECO:0000313" key="6">
    <source>
        <dbReference type="EMBL" id="RKQ70229.1"/>
    </source>
</evidence>